<dbReference type="Gene3D" id="3.90.180.10">
    <property type="entry name" value="Medium-chain alcohol dehydrogenases, catalytic domain"/>
    <property type="match status" value="1"/>
</dbReference>
<dbReference type="InterPro" id="IPR020843">
    <property type="entry name" value="ER"/>
</dbReference>
<dbReference type="InterPro" id="IPR050444">
    <property type="entry name" value="Polyketide_Synthase"/>
</dbReference>
<gene>
    <name evidence="4" type="ORF">BO82DRAFT_428791</name>
</gene>
<dbReference type="SMART" id="SM00829">
    <property type="entry name" value="PKS_ER"/>
    <property type="match status" value="1"/>
</dbReference>
<dbReference type="GO" id="GO:0016740">
    <property type="term" value="F:transferase activity"/>
    <property type="evidence" value="ECO:0007669"/>
    <property type="project" value="UniProtKB-KW"/>
</dbReference>
<dbReference type="Proteomes" id="UP000248340">
    <property type="component" value="Unassembled WGS sequence"/>
</dbReference>
<dbReference type="EMBL" id="KZ821678">
    <property type="protein sequence ID" value="PYH85777.1"/>
    <property type="molecule type" value="Genomic_DNA"/>
</dbReference>
<accession>A0A319CSG0</accession>
<evidence type="ECO:0000313" key="4">
    <source>
        <dbReference type="EMBL" id="PYH85777.1"/>
    </source>
</evidence>
<protein>
    <submittedName>
        <fullName evidence="4">NAD(P)-binding protein</fullName>
    </submittedName>
</protein>
<dbReference type="RefSeq" id="XP_025495977.1">
    <property type="nucleotide sequence ID" value="XM_025640476.1"/>
</dbReference>
<dbReference type="InterPro" id="IPR036291">
    <property type="entry name" value="NAD(P)-bd_dom_sf"/>
</dbReference>
<organism evidence="4 5">
    <name type="scientific">Aspergillus uvarum CBS 121591</name>
    <dbReference type="NCBI Taxonomy" id="1448315"/>
    <lineage>
        <taxon>Eukaryota</taxon>
        <taxon>Fungi</taxon>
        <taxon>Dikarya</taxon>
        <taxon>Ascomycota</taxon>
        <taxon>Pezizomycotina</taxon>
        <taxon>Eurotiomycetes</taxon>
        <taxon>Eurotiomycetidae</taxon>
        <taxon>Eurotiales</taxon>
        <taxon>Aspergillaceae</taxon>
        <taxon>Aspergillus</taxon>
        <taxon>Aspergillus subgen. Circumdati</taxon>
    </lineage>
</organism>
<dbReference type="AlphaFoldDB" id="A0A319CSG0"/>
<evidence type="ECO:0000313" key="5">
    <source>
        <dbReference type="Proteomes" id="UP000248340"/>
    </source>
</evidence>
<feature type="domain" description="Enoyl reductase (ER)" evidence="3">
    <location>
        <begin position="4"/>
        <end position="237"/>
    </location>
</feature>
<dbReference type="SUPFAM" id="SSF53335">
    <property type="entry name" value="S-adenosyl-L-methionine-dependent methyltransferases"/>
    <property type="match status" value="1"/>
</dbReference>
<dbReference type="PANTHER" id="PTHR45681">
    <property type="entry name" value="POLYKETIDE SYNTHASE 44-RELATED"/>
    <property type="match status" value="1"/>
</dbReference>
<keyword evidence="5" id="KW-1185">Reference proteome</keyword>
<dbReference type="PANTHER" id="PTHR45681:SF6">
    <property type="entry name" value="POLYKETIDE SYNTHASE 37"/>
    <property type="match status" value="1"/>
</dbReference>
<dbReference type="STRING" id="1448315.A0A319CSG0"/>
<dbReference type="OrthoDB" id="329835at2759"/>
<sequence length="237" mass="26465">MFAGTQHALHLLSEDDLLQSFYTLADAWDYNEFIQLIGHTNPRLRMLEVGAGTGTTTFRVLKALRSPFGERLYHIYTVYATSAMALVEKANLQRGQSILIHSACGGVGHAAIQVAQMIGAKIYCVMEATNGRGVDVVLNSLPGDLLYASWTCVAEFGVMVEIGIRDFRRKAKLSMELFEANRTFAGLELKGIWRVRPWMVTEVLKRCVDWIEAGVITPDPISNIFPAAHIHEAFRFM</sequence>
<dbReference type="Gene3D" id="3.40.50.720">
    <property type="entry name" value="NAD(P)-binding Rossmann-like Domain"/>
    <property type="match status" value="1"/>
</dbReference>
<proteinExistence type="predicted"/>
<keyword evidence="1" id="KW-0808">Transferase</keyword>
<reference evidence="4 5" key="1">
    <citation type="submission" date="2016-12" db="EMBL/GenBank/DDBJ databases">
        <title>The genomes of Aspergillus section Nigri reveals drivers in fungal speciation.</title>
        <authorList>
            <consortium name="DOE Joint Genome Institute"/>
            <person name="Vesth T.C."/>
            <person name="Nybo J."/>
            <person name="Theobald S."/>
            <person name="Brandl J."/>
            <person name="Frisvad J.C."/>
            <person name="Nielsen K.F."/>
            <person name="Lyhne E.K."/>
            <person name="Kogle M.E."/>
            <person name="Kuo A."/>
            <person name="Riley R."/>
            <person name="Clum A."/>
            <person name="Nolan M."/>
            <person name="Lipzen A."/>
            <person name="Salamov A."/>
            <person name="Henrissat B."/>
            <person name="Wiebenga A."/>
            <person name="De Vries R.P."/>
            <person name="Grigoriev I.V."/>
            <person name="Mortensen U.H."/>
            <person name="Andersen M.R."/>
            <person name="Baker S.E."/>
        </authorList>
    </citation>
    <scope>NUCLEOTIDE SEQUENCE [LARGE SCALE GENOMIC DNA]</scope>
    <source>
        <strain evidence="4 5">CBS 121591</strain>
    </source>
</reference>
<evidence type="ECO:0000256" key="2">
    <source>
        <dbReference type="ARBA" id="ARBA00023268"/>
    </source>
</evidence>
<keyword evidence="2" id="KW-0511">Multifunctional enzyme</keyword>
<evidence type="ECO:0000259" key="3">
    <source>
        <dbReference type="SMART" id="SM00829"/>
    </source>
</evidence>
<dbReference type="CDD" id="cd05195">
    <property type="entry name" value="enoyl_red"/>
    <property type="match status" value="1"/>
</dbReference>
<dbReference type="VEuPathDB" id="FungiDB:BO82DRAFT_428791"/>
<dbReference type="Gene3D" id="3.40.50.150">
    <property type="entry name" value="Vaccinia Virus protein VP39"/>
    <property type="match status" value="1"/>
</dbReference>
<dbReference type="GO" id="GO:0016491">
    <property type="term" value="F:oxidoreductase activity"/>
    <property type="evidence" value="ECO:0007669"/>
    <property type="project" value="InterPro"/>
</dbReference>
<evidence type="ECO:0000256" key="1">
    <source>
        <dbReference type="ARBA" id="ARBA00022679"/>
    </source>
</evidence>
<dbReference type="SUPFAM" id="SSF51735">
    <property type="entry name" value="NAD(P)-binding Rossmann-fold domains"/>
    <property type="match status" value="1"/>
</dbReference>
<dbReference type="GeneID" id="37143218"/>
<dbReference type="Pfam" id="PF13602">
    <property type="entry name" value="ADH_zinc_N_2"/>
    <property type="match status" value="1"/>
</dbReference>
<name>A0A319CSG0_9EURO</name>
<dbReference type="InterPro" id="IPR029063">
    <property type="entry name" value="SAM-dependent_MTases_sf"/>
</dbReference>